<sequence>MLYALVPGFIGDYQYDVTINITTGYIDIGDIVYESPRSGPTLWETGIPDRSAAEFYIPDPNPKFINKLYVNHPDRSVHFLTLVGLCSMVYGKYQGPTWQIKFGLDNVNQTKTYTLQIALATATVTELPIHVNDSRADSPLVSYMCDYIRLEGPSSSTST</sequence>
<name>A0AAW1X2D2_RUBAR</name>
<keyword evidence="3" id="KW-1185">Reference proteome</keyword>
<feature type="domain" description="Rhamnogalacturonan lyase" evidence="1">
    <location>
        <begin position="41"/>
        <end position="135"/>
    </location>
</feature>
<evidence type="ECO:0000259" key="1">
    <source>
        <dbReference type="Pfam" id="PF14683"/>
    </source>
</evidence>
<dbReference type="InterPro" id="IPR029411">
    <property type="entry name" value="RG-lyase_III"/>
</dbReference>
<dbReference type="Pfam" id="PF14683">
    <property type="entry name" value="CBM-like"/>
    <property type="match status" value="1"/>
</dbReference>
<dbReference type="InterPro" id="IPR008979">
    <property type="entry name" value="Galactose-bd-like_sf"/>
</dbReference>
<evidence type="ECO:0000313" key="2">
    <source>
        <dbReference type="EMBL" id="KAK9930118.1"/>
    </source>
</evidence>
<dbReference type="Proteomes" id="UP001457282">
    <property type="component" value="Unassembled WGS sequence"/>
</dbReference>
<protein>
    <recommendedName>
        <fullName evidence="1">Rhamnogalacturonan lyase domain-containing protein</fullName>
    </recommendedName>
</protein>
<organism evidence="2 3">
    <name type="scientific">Rubus argutus</name>
    <name type="common">Southern blackberry</name>
    <dbReference type="NCBI Taxonomy" id="59490"/>
    <lineage>
        <taxon>Eukaryota</taxon>
        <taxon>Viridiplantae</taxon>
        <taxon>Streptophyta</taxon>
        <taxon>Embryophyta</taxon>
        <taxon>Tracheophyta</taxon>
        <taxon>Spermatophyta</taxon>
        <taxon>Magnoliopsida</taxon>
        <taxon>eudicotyledons</taxon>
        <taxon>Gunneridae</taxon>
        <taxon>Pentapetalae</taxon>
        <taxon>rosids</taxon>
        <taxon>fabids</taxon>
        <taxon>Rosales</taxon>
        <taxon>Rosaceae</taxon>
        <taxon>Rosoideae</taxon>
        <taxon>Rosoideae incertae sedis</taxon>
        <taxon>Rubus</taxon>
    </lineage>
</organism>
<dbReference type="EMBL" id="JBEDUW010000005">
    <property type="protein sequence ID" value="KAK9930118.1"/>
    <property type="molecule type" value="Genomic_DNA"/>
</dbReference>
<gene>
    <name evidence="2" type="ORF">M0R45_027173</name>
</gene>
<proteinExistence type="predicted"/>
<dbReference type="InterPro" id="IPR051850">
    <property type="entry name" value="Polysacch_Lyase_4"/>
</dbReference>
<accession>A0AAW1X2D2</accession>
<reference evidence="2 3" key="1">
    <citation type="journal article" date="2023" name="G3 (Bethesda)">
        <title>A chromosome-length genome assembly and annotation of blackberry (Rubus argutus, cv. 'Hillquist').</title>
        <authorList>
            <person name="Bruna T."/>
            <person name="Aryal R."/>
            <person name="Dudchenko O."/>
            <person name="Sargent D.J."/>
            <person name="Mead D."/>
            <person name="Buti M."/>
            <person name="Cavallini A."/>
            <person name="Hytonen T."/>
            <person name="Andres J."/>
            <person name="Pham M."/>
            <person name="Weisz D."/>
            <person name="Mascagni F."/>
            <person name="Usai G."/>
            <person name="Natali L."/>
            <person name="Bassil N."/>
            <person name="Fernandez G.E."/>
            <person name="Lomsadze A."/>
            <person name="Armour M."/>
            <person name="Olukolu B."/>
            <person name="Poorten T."/>
            <person name="Britton C."/>
            <person name="Davik J."/>
            <person name="Ashrafi H."/>
            <person name="Aiden E.L."/>
            <person name="Borodovsky M."/>
            <person name="Worthington M."/>
        </authorList>
    </citation>
    <scope>NUCLEOTIDE SEQUENCE [LARGE SCALE GENOMIC DNA]</scope>
    <source>
        <strain evidence="2">PI 553951</strain>
    </source>
</reference>
<comment type="caution">
    <text evidence="2">The sequence shown here is derived from an EMBL/GenBank/DDBJ whole genome shotgun (WGS) entry which is preliminary data.</text>
</comment>
<dbReference type="SUPFAM" id="SSF49785">
    <property type="entry name" value="Galactose-binding domain-like"/>
    <property type="match status" value="1"/>
</dbReference>
<dbReference type="PANTHER" id="PTHR32018">
    <property type="entry name" value="RHAMNOGALACTURONATE LYASE FAMILY PROTEIN"/>
    <property type="match status" value="1"/>
</dbReference>
<dbReference type="AlphaFoldDB" id="A0AAW1X2D2"/>
<evidence type="ECO:0000313" key="3">
    <source>
        <dbReference type="Proteomes" id="UP001457282"/>
    </source>
</evidence>
<dbReference type="PANTHER" id="PTHR32018:SF1">
    <property type="entry name" value="RHAMNOGALACTURONAN ENDOLYASE"/>
    <property type="match status" value="1"/>
</dbReference>